<dbReference type="PANTHER" id="PTHR48050">
    <property type="entry name" value="STEROL 3-BETA-GLUCOSYLTRANSFERASE"/>
    <property type="match status" value="1"/>
</dbReference>
<accession>A0ABW8IQ82</accession>
<dbReference type="Pfam" id="PF06722">
    <property type="entry name" value="EryCIII-like_C"/>
    <property type="match status" value="1"/>
</dbReference>
<keyword evidence="4" id="KW-1185">Reference proteome</keyword>
<dbReference type="RefSeq" id="WP_284395207.1">
    <property type="nucleotide sequence ID" value="NZ_BSNQ01000002.1"/>
</dbReference>
<dbReference type="InterPro" id="IPR050426">
    <property type="entry name" value="Glycosyltransferase_28"/>
</dbReference>
<dbReference type="CDD" id="cd03784">
    <property type="entry name" value="GT1_Gtf-like"/>
    <property type="match status" value="1"/>
</dbReference>
<organism evidence="3 4">
    <name type="scientific">Dyella lipolytica</name>
    <dbReference type="NCBI Taxonomy" id="1867835"/>
    <lineage>
        <taxon>Bacteria</taxon>
        <taxon>Pseudomonadati</taxon>
        <taxon>Pseudomonadota</taxon>
        <taxon>Gammaproteobacteria</taxon>
        <taxon>Lysobacterales</taxon>
        <taxon>Rhodanobacteraceae</taxon>
        <taxon>Dyella</taxon>
    </lineage>
</organism>
<dbReference type="InterPro" id="IPR010610">
    <property type="entry name" value="EryCIII-like_C"/>
</dbReference>
<evidence type="ECO:0000259" key="2">
    <source>
        <dbReference type="Pfam" id="PF06722"/>
    </source>
</evidence>
<evidence type="ECO:0000313" key="4">
    <source>
        <dbReference type="Proteomes" id="UP001620405"/>
    </source>
</evidence>
<reference evidence="3 4" key="1">
    <citation type="submission" date="2020-10" db="EMBL/GenBank/DDBJ databases">
        <title>Phylogeny of dyella-like bacteria.</title>
        <authorList>
            <person name="Fu J."/>
        </authorList>
    </citation>
    <scope>NUCLEOTIDE SEQUENCE [LARGE SCALE GENOMIC DNA]</scope>
    <source>
        <strain evidence="3 4">DHOB07</strain>
    </source>
</reference>
<dbReference type="EMBL" id="JADIKG010000008">
    <property type="protein sequence ID" value="MFK2872087.1"/>
    <property type="molecule type" value="Genomic_DNA"/>
</dbReference>
<dbReference type="Gene3D" id="3.40.50.2000">
    <property type="entry name" value="Glycogen Phosphorylase B"/>
    <property type="match status" value="2"/>
</dbReference>
<sequence>MRSAHIVITTFGSLGDLFPFLAVGQVLQARGHRVTIATHTTHRATVAQAGLRFADASGMPEPEDRAQFTARAFDHRRGPHFVVHDLAAGDVRASYAKLKTICDDADVLITSSLAFAGQILGETLSAAGKLPWISAVLAPASFVSAYDPPTTGMAWVDALTRDAPRRVRVIRHLFEWGTRHWTAPVRALRRELGLRAVSSGGDPFHRGQHSPDGVLALFSPLIGKPQLDWPANTHVTGFAHYAQPGAKLDAELDNFLREGSPPLVFTLGSAAVHIGADFLRASITVAERLNRRAVLFTGTPAVRAQLPAPLPATIRAVDYAPHAAVFPHAAAIVHHGGIGTSTEALRAGRPMLVVPHGFDQFDNAARLQRLGVAHVLHASSYSVEAATPLLRELLDDAQYGQHAWRCAEAVRAEHGATTAADVIEATLRRF</sequence>
<name>A0ABW8IQ82_9GAMM</name>
<dbReference type="SUPFAM" id="SSF53756">
    <property type="entry name" value="UDP-Glycosyltransferase/glycogen phosphorylase"/>
    <property type="match status" value="1"/>
</dbReference>
<dbReference type="PANTHER" id="PTHR48050:SF13">
    <property type="entry name" value="STEROL 3-BETA-GLUCOSYLTRANSFERASE UGT80A2"/>
    <property type="match status" value="1"/>
</dbReference>
<dbReference type="Pfam" id="PF03033">
    <property type="entry name" value="Glyco_transf_28"/>
    <property type="match status" value="1"/>
</dbReference>
<proteinExistence type="predicted"/>
<feature type="domain" description="Glycosyltransferase family 28 N-terminal" evidence="1">
    <location>
        <begin position="6"/>
        <end position="56"/>
    </location>
</feature>
<dbReference type="InterPro" id="IPR002213">
    <property type="entry name" value="UDP_glucos_trans"/>
</dbReference>
<dbReference type="Proteomes" id="UP001620405">
    <property type="component" value="Unassembled WGS sequence"/>
</dbReference>
<evidence type="ECO:0000313" key="3">
    <source>
        <dbReference type="EMBL" id="MFK2872087.1"/>
    </source>
</evidence>
<comment type="caution">
    <text evidence="3">The sequence shown here is derived from an EMBL/GenBank/DDBJ whole genome shotgun (WGS) entry which is preliminary data.</text>
</comment>
<protein>
    <submittedName>
        <fullName evidence="3">Glycosyltransferase family 1 protein</fullName>
    </submittedName>
</protein>
<dbReference type="InterPro" id="IPR004276">
    <property type="entry name" value="GlycoTrans_28_N"/>
</dbReference>
<feature type="domain" description="Erythromycin biosynthesis protein CIII-like C-terminal" evidence="2">
    <location>
        <begin position="307"/>
        <end position="414"/>
    </location>
</feature>
<gene>
    <name evidence="3" type="ORF">ISP13_00980</name>
</gene>
<evidence type="ECO:0000259" key="1">
    <source>
        <dbReference type="Pfam" id="PF03033"/>
    </source>
</evidence>